<accession>A0A8J5SD16</accession>
<sequence length="71" mass="7814">MRWRDDSAATAVEMAQGTWAGRYTKGSAARGEEEMADALLHPRLSRDPSPFGTPPASLAAPLRSRFREKLI</sequence>
<protein>
    <submittedName>
        <fullName evidence="1">Uncharacterized protein</fullName>
    </submittedName>
</protein>
<evidence type="ECO:0000313" key="1">
    <source>
        <dbReference type="EMBL" id="KAG8073451.1"/>
    </source>
</evidence>
<proteinExistence type="predicted"/>
<name>A0A8J5SD16_ZIZPA</name>
<dbReference type="Proteomes" id="UP000729402">
    <property type="component" value="Unassembled WGS sequence"/>
</dbReference>
<organism evidence="1 2">
    <name type="scientific">Zizania palustris</name>
    <name type="common">Northern wild rice</name>
    <dbReference type="NCBI Taxonomy" id="103762"/>
    <lineage>
        <taxon>Eukaryota</taxon>
        <taxon>Viridiplantae</taxon>
        <taxon>Streptophyta</taxon>
        <taxon>Embryophyta</taxon>
        <taxon>Tracheophyta</taxon>
        <taxon>Spermatophyta</taxon>
        <taxon>Magnoliopsida</taxon>
        <taxon>Liliopsida</taxon>
        <taxon>Poales</taxon>
        <taxon>Poaceae</taxon>
        <taxon>BOP clade</taxon>
        <taxon>Oryzoideae</taxon>
        <taxon>Oryzeae</taxon>
        <taxon>Zizaniinae</taxon>
        <taxon>Zizania</taxon>
    </lineage>
</organism>
<reference evidence="1" key="2">
    <citation type="submission" date="2021-02" db="EMBL/GenBank/DDBJ databases">
        <authorList>
            <person name="Kimball J.A."/>
            <person name="Haas M.W."/>
            <person name="Macchietto M."/>
            <person name="Kono T."/>
            <person name="Duquette J."/>
            <person name="Shao M."/>
        </authorList>
    </citation>
    <scope>NUCLEOTIDE SEQUENCE</scope>
    <source>
        <tissue evidence="1">Fresh leaf tissue</tissue>
    </source>
</reference>
<evidence type="ECO:0000313" key="2">
    <source>
        <dbReference type="Proteomes" id="UP000729402"/>
    </source>
</evidence>
<reference evidence="1" key="1">
    <citation type="journal article" date="2021" name="bioRxiv">
        <title>Whole Genome Assembly and Annotation of Northern Wild Rice, Zizania palustris L., Supports a Whole Genome Duplication in the Zizania Genus.</title>
        <authorList>
            <person name="Haas M."/>
            <person name="Kono T."/>
            <person name="Macchietto M."/>
            <person name="Millas R."/>
            <person name="McGilp L."/>
            <person name="Shao M."/>
            <person name="Duquette J."/>
            <person name="Hirsch C.N."/>
            <person name="Kimball J."/>
        </authorList>
    </citation>
    <scope>NUCLEOTIDE SEQUENCE</scope>
    <source>
        <tissue evidence="1">Fresh leaf tissue</tissue>
    </source>
</reference>
<dbReference type="EMBL" id="JAAALK010000283">
    <property type="protein sequence ID" value="KAG8073451.1"/>
    <property type="molecule type" value="Genomic_DNA"/>
</dbReference>
<dbReference type="AlphaFoldDB" id="A0A8J5SD16"/>
<comment type="caution">
    <text evidence="1">The sequence shown here is derived from an EMBL/GenBank/DDBJ whole genome shotgun (WGS) entry which is preliminary data.</text>
</comment>
<gene>
    <name evidence="1" type="ORF">GUJ93_ZPchr0006g42013</name>
</gene>
<keyword evidence="2" id="KW-1185">Reference proteome</keyword>